<dbReference type="AlphaFoldDB" id="A0A7W4LW02"/>
<gene>
    <name evidence="2" type="ORF">BACVE_001713</name>
</gene>
<dbReference type="SUPFAM" id="SSF48208">
    <property type="entry name" value="Six-hairpin glycosidases"/>
    <property type="match status" value="1"/>
</dbReference>
<dbReference type="InterPro" id="IPR012341">
    <property type="entry name" value="6hp_glycosidase-like_sf"/>
</dbReference>
<dbReference type="Gene3D" id="1.50.10.10">
    <property type="match status" value="2"/>
</dbReference>
<dbReference type="PANTHER" id="PTHR42899">
    <property type="entry name" value="SPERMATOGENESIS-ASSOCIATED PROTEIN 20"/>
    <property type="match status" value="1"/>
</dbReference>
<keyword evidence="2" id="KW-0413">Isomerase</keyword>
<dbReference type="RefSeq" id="WP_128974164.1">
    <property type="nucleotide sequence ID" value="NZ_CP063687.1"/>
</dbReference>
<evidence type="ECO:0000313" key="3">
    <source>
        <dbReference type="Proteomes" id="UP000587477"/>
    </source>
</evidence>
<dbReference type="PIRSF" id="PIRSF006402">
    <property type="entry name" value="UCP006402_thioredoxin"/>
    <property type="match status" value="1"/>
</dbReference>
<dbReference type="Pfam" id="PF03190">
    <property type="entry name" value="Thioredox_DsbH"/>
    <property type="match status" value="1"/>
</dbReference>
<dbReference type="EMBL" id="CP063687">
    <property type="protein sequence ID" value="QOY26706.1"/>
    <property type="molecule type" value="Genomic_DNA"/>
</dbReference>
<reference evidence="3" key="1">
    <citation type="submission" date="2020-10" db="EMBL/GenBank/DDBJ databases">
        <title>Complete genome sequence of Bacillus velezensis NST6.</title>
        <authorList>
            <person name="Choi J."/>
        </authorList>
    </citation>
    <scope>NUCLEOTIDE SEQUENCE [LARGE SCALE GENOMIC DNA]</scope>
    <source>
        <strain evidence="3">NST6</strain>
    </source>
</reference>
<evidence type="ECO:0000313" key="2">
    <source>
        <dbReference type="EMBL" id="QOY26706.1"/>
    </source>
</evidence>
<protein>
    <submittedName>
        <fullName evidence="2">Cellobiose 2-epimerase</fullName>
        <ecNumber evidence="2">5.1.3.11</ecNumber>
    </submittedName>
</protein>
<dbReference type="Gene3D" id="3.40.30.10">
    <property type="entry name" value="Glutaredoxin"/>
    <property type="match status" value="1"/>
</dbReference>
<dbReference type="GO" id="GO:0047736">
    <property type="term" value="F:cellobiose epimerase activity"/>
    <property type="evidence" value="ECO:0007669"/>
    <property type="project" value="UniProtKB-EC"/>
</dbReference>
<dbReference type="InterPro" id="IPR008928">
    <property type="entry name" value="6-hairpin_glycosidase_sf"/>
</dbReference>
<dbReference type="SUPFAM" id="SSF52833">
    <property type="entry name" value="Thioredoxin-like"/>
    <property type="match status" value="1"/>
</dbReference>
<name>A0A7W4LW02_BACVE</name>
<evidence type="ECO:0000259" key="1">
    <source>
        <dbReference type="Pfam" id="PF03190"/>
    </source>
</evidence>
<dbReference type="InterPro" id="IPR024705">
    <property type="entry name" value="Ssp411"/>
</dbReference>
<dbReference type="GO" id="GO:0005975">
    <property type="term" value="P:carbohydrate metabolic process"/>
    <property type="evidence" value="ECO:0007669"/>
    <property type="project" value="InterPro"/>
</dbReference>
<dbReference type="PANTHER" id="PTHR42899:SF1">
    <property type="entry name" value="SPERMATOGENESIS-ASSOCIATED PROTEIN 20"/>
    <property type="match status" value="1"/>
</dbReference>
<feature type="domain" description="Spermatogenesis-associated protein 20-like TRX" evidence="1">
    <location>
        <begin position="8"/>
        <end position="168"/>
    </location>
</feature>
<proteinExistence type="predicted"/>
<organism evidence="2 3">
    <name type="scientific">Bacillus velezensis</name>
    <dbReference type="NCBI Taxonomy" id="492670"/>
    <lineage>
        <taxon>Bacteria</taxon>
        <taxon>Bacillati</taxon>
        <taxon>Bacillota</taxon>
        <taxon>Bacilli</taxon>
        <taxon>Bacillales</taxon>
        <taxon>Bacillaceae</taxon>
        <taxon>Bacillus</taxon>
        <taxon>Bacillus amyloliquefaciens group</taxon>
    </lineage>
</organism>
<sequence length="689" mass="78512">MPNNNKPNSLITEKSPYLLQHAHNPVNWHPWGEEAFEKAKRENKPVLVSIGYSTCHWCHVMAHESFEDEEIAGMLNDKFIAIKVDREERPDVDSVYMRICQLMTGQGGWPLNVFVTPDQKPFYAGTYFPKTSKFNRPGFIDVLEHLSETFANDRQHVEDIAENAAAHLEVKIHPAEGMLGEQAVHDTYRQLAGGFDTVYGGFGQAPKFPMPHMLMFLLRYYSYTGKEQALAGVTKTLDGMANGGIFDHIGFGFARYSTDNEWLVPHFEKMLYDNALLLTAYTEAYQVTGNERYKQIAMQIVTFIQREMMHEDGSFFSALDADTEGREGKYYIWSKKEIMNLLGDELGPLYCKVYNITDQGNFEGENIPHLIFTRREAILEETGLTGNELAERLEEARTKLLEARENRSYPHTDDKVLTSWNALMIAGLAKAAKVFHEPDFLSMAETAIRFLERHLMPDGRVMVRYREGEVKNKGFIDDYAFLIWAYLELYEAGFHPSYLQKAKTLCTSMLELFWDERHGGFFFTGNDAETLLVREKEVYDGAVPSGNSAAAVQLLRLGRLTGDISLIEKAEAMFSVFKREIEAYPSSNAFFMQSVLAHTMPQKEIVVFGRKDDPDRKRFIEALQEHFTPAYTILAAEHPEELAGISDFAAGYQMIDGKTTVYICENFACRRPTTDIDEAMNTLQISSRA</sequence>
<dbReference type="EC" id="5.1.3.11" evidence="2"/>
<dbReference type="InterPro" id="IPR004879">
    <property type="entry name" value="Ssp411-like_TRX"/>
</dbReference>
<dbReference type="CDD" id="cd02955">
    <property type="entry name" value="SSP411"/>
    <property type="match status" value="1"/>
</dbReference>
<dbReference type="InterPro" id="IPR036249">
    <property type="entry name" value="Thioredoxin-like_sf"/>
</dbReference>
<dbReference type="Proteomes" id="UP000587477">
    <property type="component" value="Chromosome"/>
</dbReference>
<accession>A0A7W4LW02</accession>